<dbReference type="AlphaFoldDB" id="Q86P75"/>
<name>Q86P75_DROME</name>
<keyword evidence="1" id="KW-0472">Membrane</keyword>
<organism evidence="2">
    <name type="scientific">Drosophila melanogaster</name>
    <name type="common">Fruit fly</name>
    <dbReference type="NCBI Taxonomy" id="7227"/>
    <lineage>
        <taxon>Eukaryota</taxon>
        <taxon>Metazoa</taxon>
        <taxon>Ecdysozoa</taxon>
        <taxon>Arthropoda</taxon>
        <taxon>Hexapoda</taxon>
        <taxon>Insecta</taxon>
        <taxon>Pterygota</taxon>
        <taxon>Neoptera</taxon>
        <taxon>Endopterygota</taxon>
        <taxon>Diptera</taxon>
        <taxon>Brachycera</taxon>
        <taxon>Muscomorpha</taxon>
        <taxon>Ephydroidea</taxon>
        <taxon>Drosophilidae</taxon>
        <taxon>Drosophila</taxon>
        <taxon>Sophophora</taxon>
    </lineage>
</organism>
<sequence>MKHFLIVAFALGRWHTMRFLRRYVRKLFVFKGFTGILGMKASTKLCFILLAAITLCYFSDLGFLSIFHRVYQPTGRATAIATAMRFLSGGWNLGAVPLSAFRSLALQCSRSSLRLVSAARRRGSAGCRYAGGGPPL</sequence>
<evidence type="ECO:0000313" key="3">
    <source>
        <dbReference type="FlyBase" id="FBgn0004880"/>
    </source>
</evidence>
<dbReference type="FlyBase" id="FBgn0004880">
    <property type="gene designation" value="scrt"/>
</dbReference>
<gene>
    <name evidence="3" type="primary">scrt</name>
    <name evidence="3" type="ORF">CG1130</name>
</gene>
<keyword evidence="1" id="KW-0812">Transmembrane</keyword>
<reference evidence="2" key="1">
    <citation type="submission" date="2003-02" db="EMBL/GenBank/DDBJ databases">
        <authorList>
            <person name="Stapleton M."/>
            <person name="Brokstein P."/>
            <person name="Hong L."/>
            <person name="Agbayani A."/>
            <person name="Carlson J."/>
            <person name="Champe M."/>
            <person name="Chavez C."/>
            <person name="Dorsett V."/>
            <person name="Dresnek D."/>
            <person name="Farfan D."/>
            <person name="Frise E."/>
            <person name="George R."/>
            <person name="Gonzalez M."/>
            <person name="Guarin H."/>
            <person name="Kronmiller B."/>
            <person name="Li P."/>
            <person name="Liao G."/>
            <person name="Miranda A."/>
            <person name="Mungall C.J."/>
            <person name="Nunoo J."/>
            <person name="Pacleb J."/>
            <person name="Paragas V."/>
            <person name="Park S."/>
            <person name="Patel S."/>
            <person name="Phouanenavong S."/>
            <person name="Wan K."/>
            <person name="Yu C."/>
            <person name="Lewis S.E."/>
            <person name="Rubin G.M."/>
            <person name="Celniker S."/>
        </authorList>
    </citation>
    <scope>NUCLEOTIDE SEQUENCE</scope>
    <source>
        <strain evidence="2">Berkeley</strain>
    </source>
</reference>
<dbReference type="GO" id="GO:0000122">
    <property type="term" value="P:negative regulation of transcription by RNA polymerase II"/>
    <property type="evidence" value="ECO:0000315"/>
    <property type="project" value="FlyBase"/>
</dbReference>
<dbReference type="EMBL" id="BT003442">
    <property type="protein sequence ID" value="AAO39445.1"/>
    <property type="molecule type" value="mRNA"/>
</dbReference>
<dbReference type="AGR" id="FB:FBgn0004880"/>
<protein>
    <submittedName>
        <fullName evidence="2">RH71479p</fullName>
    </submittedName>
</protein>
<evidence type="ECO:0000256" key="1">
    <source>
        <dbReference type="SAM" id="Phobius"/>
    </source>
</evidence>
<feature type="transmembrane region" description="Helical" evidence="1">
    <location>
        <begin position="47"/>
        <end position="67"/>
    </location>
</feature>
<proteinExistence type="evidence at transcript level"/>
<evidence type="ECO:0000313" key="2">
    <source>
        <dbReference type="EMBL" id="AAO39445.1"/>
    </source>
</evidence>
<dbReference type="OrthoDB" id="5428132at2759"/>
<keyword evidence="1" id="KW-1133">Transmembrane helix</keyword>
<accession>Q86P75</accession>